<evidence type="ECO:0000259" key="5">
    <source>
        <dbReference type="Pfam" id="PF01077"/>
    </source>
</evidence>
<feature type="domain" description="Nitrite/sulphite reductase 4Fe-4S" evidence="5">
    <location>
        <begin position="108"/>
        <end position="206"/>
    </location>
</feature>
<dbReference type="GO" id="GO:0000103">
    <property type="term" value="P:sulfate assimilation"/>
    <property type="evidence" value="ECO:0007669"/>
    <property type="project" value="TreeGrafter"/>
</dbReference>
<dbReference type="GO" id="GO:0030789">
    <property type="term" value="F:precorrin-3B C17-methyltransferase activity"/>
    <property type="evidence" value="ECO:0007669"/>
    <property type="project" value="UniProtKB-EC"/>
</dbReference>
<dbReference type="GO" id="GO:0020037">
    <property type="term" value="F:heme binding"/>
    <property type="evidence" value="ECO:0007669"/>
    <property type="project" value="InterPro"/>
</dbReference>
<dbReference type="GO" id="GO:0050311">
    <property type="term" value="F:sulfite reductase (ferredoxin) activity"/>
    <property type="evidence" value="ECO:0007669"/>
    <property type="project" value="TreeGrafter"/>
</dbReference>
<protein>
    <submittedName>
        <fullName evidence="6">Precorrin 3 methylase</fullName>
        <ecNumber evidence="6">2.1.1.131</ecNumber>
    </submittedName>
</protein>
<name>A0A2X1A6A1_9BACI</name>
<dbReference type="AlphaFoldDB" id="A0A2X1A6A1"/>
<dbReference type="Pfam" id="PF01077">
    <property type="entry name" value="NIR_SIR"/>
    <property type="match status" value="1"/>
</dbReference>
<dbReference type="EMBL" id="UAQE01000004">
    <property type="protein sequence ID" value="SPU39010.1"/>
    <property type="molecule type" value="Genomic_DNA"/>
</dbReference>
<dbReference type="InterPro" id="IPR045854">
    <property type="entry name" value="NO2/SO3_Rdtase_4Fe4S_sf"/>
</dbReference>
<keyword evidence="3" id="KW-0408">Iron</keyword>
<proteinExistence type="predicted"/>
<organism evidence="6 7">
    <name type="scientific">Lysinibacillus capsici</name>
    <dbReference type="NCBI Taxonomy" id="2115968"/>
    <lineage>
        <taxon>Bacteria</taxon>
        <taxon>Bacillati</taxon>
        <taxon>Bacillota</taxon>
        <taxon>Bacilli</taxon>
        <taxon>Bacillales</taxon>
        <taxon>Bacillaceae</taxon>
        <taxon>Lysinibacillus</taxon>
    </lineage>
</organism>
<keyword evidence="2" id="KW-0479">Metal-binding</keyword>
<keyword evidence="4" id="KW-0411">Iron-sulfur</keyword>
<keyword evidence="6" id="KW-0489">Methyltransferase</keyword>
<dbReference type="Proteomes" id="UP000251431">
    <property type="component" value="Unassembled WGS sequence"/>
</dbReference>
<evidence type="ECO:0000313" key="6">
    <source>
        <dbReference type="EMBL" id="SPU39010.1"/>
    </source>
</evidence>
<accession>A0A2X1A6A1</accession>
<dbReference type="InterPro" id="IPR006066">
    <property type="entry name" value="NO2/SO3_Rdtase_FeS/sirohaem_BS"/>
</dbReference>
<evidence type="ECO:0000256" key="3">
    <source>
        <dbReference type="ARBA" id="ARBA00023004"/>
    </source>
</evidence>
<dbReference type="GO" id="GO:0016002">
    <property type="term" value="F:sulfite reductase activity"/>
    <property type="evidence" value="ECO:0007669"/>
    <property type="project" value="TreeGrafter"/>
</dbReference>
<evidence type="ECO:0000256" key="1">
    <source>
        <dbReference type="ARBA" id="ARBA00022485"/>
    </source>
</evidence>
<dbReference type="RefSeq" id="WP_112118735.1">
    <property type="nucleotide sequence ID" value="NZ_DAMBGE010000005.1"/>
</dbReference>
<dbReference type="InterPro" id="IPR006067">
    <property type="entry name" value="NO2/SO3_Rdtase_4Fe4S_dom"/>
</dbReference>
<reference evidence="6 7" key="1">
    <citation type="submission" date="2018-06" db="EMBL/GenBank/DDBJ databases">
        <authorList>
            <consortium name="Pathogen Informatics"/>
            <person name="Doyle S."/>
        </authorList>
    </citation>
    <scope>NUCLEOTIDE SEQUENCE [LARGE SCALE GENOMIC DNA]</scope>
    <source>
        <strain evidence="6 7">NCTC7582</strain>
    </source>
</reference>
<evidence type="ECO:0000256" key="2">
    <source>
        <dbReference type="ARBA" id="ARBA00022723"/>
    </source>
</evidence>
<dbReference type="SUPFAM" id="SSF56014">
    <property type="entry name" value="Nitrite and sulphite reductase 4Fe-4S domain-like"/>
    <property type="match status" value="1"/>
</dbReference>
<dbReference type="GO" id="GO:0032259">
    <property type="term" value="P:methylation"/>
    <property type="evidence" value="ECO:0007669"/>
    <property type="project" value="UniProtKB-KW"/>
</dbReference>
<dbReference type="GO" id="GO:0051539">
    <property type="term" value="F:4 iron, 4 sulfur cluster binding"/>
    <property type="evidence" value="ECO:0007669"/>
    <property type="project" value="UniProtKB-KW"/>
</dbReference>
<sequence>MNAFQKNVPDQTFETLNRHGEFTRLAVSPGIINKHYTPAQFQKIAEIAGEKGAIKYSASYSILVSIPTCDATEAVQALQEAGLYVAPSGSIIAMKACDFCDGEKMEAALITEQLYHAIEGMKVPARVRVNINGCASACYNAVYDDIGLVYQQESFDVYLGAVPMGAKAQAGTLFAKRVDVTQIENFLLHLINLYKEHARPNEPFYKFYRRTKSAEYWELVKNSINSRNIT</sequence>
<keyword evidence="6" id="KW-0808">Transferase</keyword>
<dbReference type="GO" id="GO:0009337">
    <property type="term" value="C:sulfite reductase complex (NADPH)"/>
    <property type="evidence" value="ECO:0007669"/>
    <property type="project" value="TreeGrafter"/>
</dbReference>
<dbReference type="Gene3D" id="3.30.413.10">
    <property type="entry name" value="Sulfite Reductase Hemoprotein, domain 1"/>
    <property type="match status" value="1"/>
</dbReference>
<dbReference type="InterPro" id="IPR045169">
    <property type="entry name" value="NO2/SO3_Rdtase_4Fe4S_prot"/>
</dbReference>
<gene>
    <name evidence="6" type="primary">cbiH_2</name>
    <name evidence="6" type="ORF">NCTC7582_04984</name>
</gene>
<dbReference type="PANTHER" id="PTHR11493:SF54">
    <property type="entry name" value="ANAEROBIC SULFITE REDUCTASE SUBUNIT C"/>
    <property type="match status" value="1"/>
</dbReference>
<evidence type="ECO:0000256" key="4">
    <source>
        <dbReference type="ARBA" id="ARBA00023014"/>
    </source>
</evidence>
<keyword evidence="1" id="KW-0004">4Fe-4S</keyword>
<dbReference type="EC" id="2.1.1.131" evidence="6"/>
<dbReference type="GO" id="GO:0046872">
    <property type="term" value="F:metal ion binding"/>
    <property type="evidence" value="ECO:0007669"/>
    <property type="project" value="UniProtKB-KW"/>
</dbReference>
<dbReference type="STRING" id="1421.A2J09_06615"/>
<dbReference type="PROSITE" id="PS00365">
    <property type="entry name" value="NIR_SIR"/>
    <property type="match status" value="1"/>
</dbReference>
<dbReference type="PANTHER" id="PTHR11493">
    <property type="entry name" value="SULFITE REDUCTASE [NADPH] SUBUNIT BETA-RELATED"/>
    <property type="match status" value="1"/>
</dbReference>
<evidence type="ECO:0000313" key="7">
    <source>
        <dbReference type="Proteomes" id="UP000251431"/>
    </source>
</evidence>